<feature type="domain" description="NACHT" evidence="2">
    <location>
        <begin position="195"/>
        <end position="355"/>
    </location>
</feature>
<protein>
    <submittedName>
        <fullName evidence="3">NACHT domain-containing protein</fullName>
    </submittedName>
</protein>
<evidence type="ECO:0000313" key="3">
    <source>
        <dbReference type="EMBL" id="MFI9105911.1"/>
    </source>
</evidence>
<dbReference type="InterPro" id="IPR011989">
    <property type="entry name" value="ARM-like"/>
</dbReference>
<dbReference type="Pfam" id="PF05729">
    <property type="entry name" value="NACHT"/>
    <property type="match status" value="1"/>
</dbReference>
<dbReference type="EMBL" id="JBITYG010000015">
    <property type="protein sequence ID" value="MFI9105911.1"/>
    <property type="molecule type" value="Genomic_DNA"/>
</dbReference>
<feature type="coiled-coil region" evidence="1">
    <location>
        <begin position="53"/>
        <end position="87"/>
    </location>
</feature>
<dbReference type="RefSeq" id="WP_399656978.1">
    <property type="nucleotide sequence ID" value="NZ_JBITYG010000015.1"/>
</dbReference>
<keyword evidence="4" id="KW-1185">Reference proteome</keyword>
<evidence type="ECO:0000313" key="4">
    <source>
        <dbReference type="Proteomes" id="UP001614394"/>
    </source>
</evidence>
<comment type="caution">
    <text evidence="3">The sequence shown here is derived from an EMBL/GenBank/DDBJ whole genome shotgun (WGS) entry which is preliminary data.</text>
</comment>
<dbReference type="Gene3D" id="1.25.10.10">
    <property type="entry name" value="Leucine-rich Repeat Variant"/>
    <property type="match status" value="1"/>
</dbReference>
<keyword evidence="1" id="KW-0175">Coiled coil</keyword>
<proteinExistence type="predicted"/>
<organism evidence="3 4">
    <name type="scientific">Streptomyces fildesensis</name>
    <dbReference type="NCBI Taxonomy" id="375757"/>
    <lineage>
        <taxon>Bacteria</taxon>
        <taxon>Bacillati</taxon>
        <taxon>Actinomycetota</taxon>
        <taxon>Actinomycetes</taxon>
        <taxon>Kitasatosporales</taxon>
        <taxon>Streptomycetaceae</taxon>
        <taxon>Streptomyces</taxon>
    </lineage>
</organism>
<evidence type="ECO:0000256" key="1">
    <source>
        <dbReference type="SAM" id="Coils"/>
    </source>
</evidence>
<dbReference type="PANTHER" id="PTHR46844">
    <property type="entry name" value="SLR5058 PROTEIN"/>
    <property type="match status" value="1"/>
</dbReference>
<accession>A0ABW8CKL5</accession>
<dbReference type="PANTHER" id="PTHR46844:SF1">
    <property type="entry name" value="SLR5058 PROTEIN"/>
    <property type="match status" value="1"/>
</dbReference>
<reference evidence="3 4" key="1">
    <citation type="submission" date="2024-10" db="EMBL/GenBank/DDBJ databases">
        <title>The Natural Products Discovery Center: Release of the First 8490 Sequenced Strains for Exploring Actinobacteria Biosynthetic Diversity.</title>
        <authorList>
            <person name="Kalkreuter E."/>
            <person name="Kautsar S.A."/>
            <person name="Yang D."/>
            <person name="Bader C.D."/>
            <person name="Teijaro C.N."/>
            <person name="Fluegel L."/>
            <person name="Davis C.M."/>
            <person name="Simpson J.R."/>
            <person name="Lauterbach L."/>
            <person name="Steele A.D."/>
            <person name="Gui C."/>
            <person name="Meng S."/>
            <person name="Li G."/>
            <person name="Viehrig K."/>
            <person name="Ye F."/>
            <person name="Su P."/>
            <person name="Kiefer A.F."/>
            <person name="Nichols A."/>
            <person name="Cepeda A.J."/>
            <person name="Yan W."/>
            <person name="Fan B."/>
            <person name="Jiang Y."/>
            <person name="Adhikari A."/>
            <person name="Zheng C.-J."/>
            <person name="Schuster L."/>
            <person name="Cowan T.M."/>
            <person name="Smanski M.J."/>
            <person name="Chevrette M.G."/>
            <person name="De Carvalho L.P.S."/>
            <person name="Shen B."/>
        </authorList>
    </citation>
    <scope>NUCLEOTIDE SEQUENCE [LARGE SCALE GENOMIC DNA]</scope>
    <source>
        <strain evidence="3 4">NPDC053399</strain>
    </source>
</reference>
<dbReference type="InterPro" id="IPR007111">
    <property type="entry name" value="NACHT_NTPase"/>
</dbReference>
<gene>
    <name evidence="3" type="ORF">ACIGXA_35940</name>
</gene>
<name>A0ABW8CKL5_9ACTN</name>
<dbReference type="InterPro" id="IPR027417">
    <property type="entry name" value="P-loop_NTPase"/>
</dbReference>
<sequence>MFGAITAALIAASALLWQIRRTRALERDKATWAAELEAQKVQYQLDVDLEVKRRTWDHEVETAERERRRAEAEAERERERAALLEATLHREVELGAAEYCEKLAHELSMLRILDLSRPLDLKKLYVQVRVQEQESLRYVGEDEEFLAQLELHEAIIRSDGDIDQEAMEAARKLPKPDRSSPATLAPMEALQRHQRIVVVGDPGAGKTTMVRHLAFGIATRRGIPGLPDLPAYVELNHFIGSGHTNLLDYLAGFWADRYGFAGSRAHLEAKLTDGTAALLLDGLDEVLGGGSTEEATAAYNRVANEVNRLAARFPKAPMVVTCRRHGWRSGLVQFQVMEALDFEWAQIKTFIANWFGPKDTRSDGLVQALSGNSRLQTLAANPLLLSLIAIVYERDLELPERRAALYRRCVEVMLREWDSHRQISRYSRFTTDNKQDLLKQIAWHYHRLGQRYFAEDDLLALIAQYLPTIDLPPGDNRAILDEIAAQYGLLKAQAHGWYGFLHLTLQEHFAATALWERGPEGIEVAVARRYDPWWEEVVLLLAGSLPDATPLLLGLLQLPSDGSGREDDVLSLPDDDLFHTDLLMAARCLTGNPRIADARLRQQIVRSLWRLCEVGTYEEEQDRAVRVLVGLLGSGRQLPEVIDYIADERHSEDVRIALIDALGTHGGRGAGERLLGLFTLRSALPGEVRKQLIRALGKLRVGQAVPALLQELSKLQNSRPSSEVDRVVRTHHLAAIAEALGPTGGPADTLLLLLEQEAGSEWFGTLVQAVGDALAQLDDPSVPNLLLRFADRNGGWDLGGGVSLAGTYLNVAGEPGFRSLLDLVRSGAATGWEAVLIMASLAEFSTRGHGRAWREDFLALAVDESRSWQIRWLALHCLDHLPGSVQELEFLTHHANRNIAVSAAVTLAVWGAPDHLPLVQEAILKHYLSPNIEVRTGGIIGVRVAITSILGRLTQVLAPYNDLEFSRRLTRAATRAGARSNPMRWLWEIDAEAAFDTCLVRISPFSMRSSHLHEVLRVPASRVRDALETIQQVNVDPTFEGDAGTRALLRMISAVADDAETVKDLLAFVTDGRRDPDPGCGLHTNQDAVREALYAVSRRARVRVLKDGTVVPITSR</sequence>
<dbReference type="Gene3D" id="3.40.50.300">
    <property type="entry name" value="P-loop containing nucleotide triphosphate hydrolases"/>
    <property type="match status" value="1"/>
</dbReference>
<dbReference type="Proteomes" id="UP001614394">
    <property type="component" value="Unassembled WGS sequence"/>
</dbReference>
<evidence type="ECO:0000259" key="2">
    <source>
        <dbReference type="Pfam" id="PF05729"/>
    </source>
</evidence>
<dbReference type="InterPro" id="IPR016024">
    <property type="entry name" value="ARM-type_fold"/>
</dbReference>
<dbReference type="SUPFAM" id="SSF48371">
    <property type="entry name" value="ARM repeat"/>
    <property type="match status" value="1"/>
</dbReference>
<dbReference type="SUPFAM" id="SSF52540">
    <property type="entry name" value="P-loop containing nucleoside triphosphate hydrolases"/>
    <property type="match status" value="1"/>
</dbReference>